<organism evidence="2 3">
    <name type="scientific">Ancrocorticia populi</name>
    <dbReference type="NCBI Taxonomy" id="2175228"/>
    <lineage>
        <taxon>Bacteria</taxon>
        <taxon>Bacillati</taxon>
        <taxon>Actinomycetota</taxon>
        <taxon>Actinomycetes</taxon>
        <taxon>Actinomycetales</taxon>
        <taxon>Actinomycetaceae</taxon>
        <taxon>Ancrocorticia</taxon>
    </lineage>
</organism>
<dbReference type="PROSITE" id="PS51257">
    <property type="entry name" value="PROKAR_LIPOPROTEIN"/>
    <property type="match status" value="1"/>
</dbReference>
<name>A0A2V1KAV9_9ACTO</name>
<feature type="chain" id="PRO_5015971293" evidence="1">
    <location>
        <begin position="24"/>
        <end position="422"/>
    </location>
</feature>
<accession>A0A2V1KAV9</accession>
<dbReference type="Proteomes" id="UP000245283">
    <property type="component" value="Unassembled WGS sequence"/>
</dbReference>
<dbReference type="PANTHER" id="PTHR43649">
    <property type="entry name" value="ARABINOSE-BINDING PROTEIN-RELATED"/>
    <property type="match status" value="1"/>
</dbReference>
<proteinExistence type="predicted"/>
<dbReference type="OrthoDB" id="8478044at2"/>
<dbReference type="SUPFAM" id="SSF53850">
    <property type="entry name" value="Periplasmic binding protein-like II"/>
    <property type="match status" value="1"/>
</dbReference>
<dbReference type="AlphaFoldDB" id="A0A2V1KAV9"/>
<dbReference type="InterPro" id="IPR050490">
    <property type="entry name" value="Bact_solute-bd_prot1"/>
</dbReference>
<reference evidence="3" key="1">
    <citation type="submission" date="2018-05" db="EMBL/GenBank/DDBJ databases">
        <authorList>
            <person name="Li Y."/>
        </authorList>
    </citation>
    <scope>NUCLEOTIDE SEQUENCE [LARGE SCALE GENOMIC DNA]</scope>
    <source>
        <strain evidence="3">sk1b4</strain>
    </source>
</reference>
<dbReference type="PANTHER" id="PTHR43649:SF12">
    <property type="entry name" value="DIACETYLCHITOBIOSE BINDING PROTEIN DASA"/>
    <property type="match status" value="1"/>
</dbReference>
<dbReference type="EMBL" id="QETB01000004">
    <property type="protein sequence ID" value="PWF26091.1"/>
    <property type="molecule type" value="Genomic_DNA"/>
</dbReference>
<dbReference type="RefSeq" id="WP_109093918.1">
    <property type="nucleotide sequence ID" value="NZ_QETB01000004.1"/>
</dbReference>
<evidence type="ECO:0000313" key="3">
    <source>
        <dbReference type="Proteomes" id="UP000245283"/>
    </source>
</evidence>
<keyword evidence="3" id="KW-1185">Reference proteome</keyword>
<protein>
    <submittedName>
        <fullName evidence="2">Carbohydrate-binding protein</fullName>
    </submittedName>
</protein>
<evidence type="ECO:0000256" key="1">
    <source>
        <dbReference type="SAM" id="SignalP"/>
    </source>
</evidence>
<sequence length="422" mass="46340">MRGRRRSLLAAGLSLLLASSVLAGCGSDSGAQVIRFTLNKREAIPYMREVIADYEASQDDVRVVLDTSGVDPVSASFVRGNPPDLMMANYNMEVSRFVERCTVSDLSGLDAASQYNPDLQPLLDQYGVCEGQTSAIPYSIMAAGIIYNKDIFEEYGLEVPETWDELIEVCEALQAEGITPIYLTGASADNWTIGQGPFDYAVGGSIDVLQFFEDLEAEGTDVGADSKVSFQKDFAEPVEKMRLLADEYSNQDSLNRSYGDGNTAFANGEAAMYMQGPWAFSEIAKTDPDLNLGTFPLPMTNDPADLKVRVNVDLALMIPNEAANPEAAKEFLEFLYQPDVIAAYNESQLGINPLTGGEQTDDPRIQGALKYYNEAQFYQGPSVLVPKTIPVFNYNQSMLINSDPTASLKTMDEDWVRLAERR</sequence>
<comment type="caution">
    <text evidence="2">The sequence shown here is derived from an EMBL/GenBank/DDBJ whole genome shotgun (WGS) entry which is preliminary data.</text>
</comment>
<gene>
    <name evidence="2" type="ORF">DD236_08385</name>
</gene>
<evidence type="ECO:0000313" key="2">
    <source>
        <dbReference type="EMBL" id="PWF26091.1"/>
    </source>
</evidence>
<feature type="signal peptide" evidence="1">
    <location>
        <begin position="1"/>
        <end position="23"/>
    </location>
</feature>
<dbReference type="InterPro" id="IPR006059">
    <property type="entry name" value="SBP"/>
</dbReference>
<dbReference type="Gene3D" id="3.40.190.10">
    <property type="entry name" value="Periplasmic binding protein-like II"/>
    <property type="match status" value="2"/>
</dbReference>
<dbReference type="Pfam" id="PF01547">
    <property type="entry name" value="SBP_bac_1"/>
    <property type="match status" value="1"/>
</dbReference>
<keyword evidence="1" id="KW-0732">Signal</keyword>